<evidence type="ECO:0000256" key="2">
    <source>
        <dbReference type="SAM" id="MobiDB-lite"/>
    </source>
</evidence>
<feature type="region of interest" description="Disordered" evidence="2">
    <location>
        <begin position="325"/>
        <end position="366"/>
    </location>
</feature>
<feature type="region of interest" description="Disordered" evidence="2">
    <location>
        <begin position="396"/>
        <end position="482"/>
    </location>
</feature>
<dbReference type="AlphaFoldDB" id="Q8RVC4"/>
<keyword evidence="1" id="KW-0175">Coiled coil</keyword>
<evidence type="ECO:0000313" key="3">
    <source>
        <dbReference type="EMBL" id="BAB89654.1"/>
    </source>
</evidence>
<accession>Q8RVC4</accession>
<proteinExistence type="predicted"/>
<dbReference type="PANTHER" id="PTHR12460">
    <property type="entry name" value="CYCLIN-DEPENDENT KINASE INHIBITOR-RELATED PROTEIN"/>
    <property type="match status" value="1"/>
</dbReference>
<reference evidence="3" key="1">
    <citation type="submission" date="2001-02" db="EMBL/GenBank/DDBJ databases">
        <title>Oryza sativa nipponbare(GA3) genomic DNA, chromosome 1, PAC clone:P0482D04.</title>
        <authorList>
            <person name="Sasaki T."/>
            <person name="Matsumoto T."/>
            <person name="Yamamoto K."/>
        </authorList>
    </citation>
    <scope>NUCLEOTIDE SEQUENCE</scope>
</reference>
<feature type="region of interest" description="Disordered" evidence="2">
    <location>
        <begin position="513"/>
        <end position="545"/>
    </location>
</feature>
<dbReference type="EMBL" id="AP003262">
    <property type="protein sequence ID" value="BAB89654.1"/>
    <property type="molecule type" value="Genomic_DNA"/>
</dbReference>
<feature type="compositionally biased region" description="Pro residues" evidence="2">
    <location>
        <begin position="416"/>
        <end position="462"/>
    </location>
</feature>
<sequence>MDSDACSGGVIIINLLYCDIYYRKIELITLNARSHAHVLVKNNGEFLVVDVVGLISEMRLFCHHPLYDETITHDMICLPLLEISLPTFDASFTPTVEVPTSHIIEVVGRGGEVDIWEERNIFGSHGQSLKEDYSRRFKEFKSKSRNSSGELLEKVISCYKHMLNAHVDDDTLMRKCQNALSFVDNLSNEYENNSILGEDIFTRRFCIIPFSISVLMHCRSLDTSFSKNFPGVVGMSIRHLSCIFQIYDCSNGSGFVEELQEQHNILRDSIEQFKTSELLRGNLISCLKEALHEQEFKMERARSQIKEVQSRYKKADDLCQKLGIHVERQEQPNHGPKNSGSEMHGSFGPDSANASSFEKGQSSAVMYSQENGGEHEIPNGVFSSRATKDNIEQKLEEHSTNKRQKLQNDVYVSRPQSPPPPLPSDAFEQPPPPPEHPPPPESTSPPPPPTSDPPPVPPPPPTTGSFMPIPSAPFAGLPVPAGPMTAVPYNSYPVFPPMNYPMVNIPPPFPSAPNTPPGFQGLAGPFYGPPYPAPPPPPPPPMNRK</sequence>
<organism evidence="3">
    <name type="scientific">Oryza sativa subsp. japonica</name>
    <name type="common">Rice</name>
    <dbReference type="NCBI Taxonomy" id="39947"/>
    <lineage>
        <taxon>Eukaryota</taxon>
        <taxon>Viridiplantae</taxon>
        <taxon>Streptophyta</taxon>
        <taxon>Embryophyta</taxon>
        <taxon>Tracheophyta</taxon>
        <taxon>Spermatophyta</taxon>
        <taxon>Magnoliopsida</taxon>
        <taxon>Liliopsida</taxon>
        <taxon>Poales</taxon>
        <taxon>Poaceae</taxon>
        <taxon>BOP clade</taxon>
        <taxon>Oryzoideae</taxon>
        <taxon>Oryzeae</taxon>
        <taxon>Oryzinae</taxon>
        <taxon>Oryza</taxon>
        <taxon>Oryza sativa</taxon>
    </lineage>
</organism>
<evidence type="ECO:0000256" key="1">
    <source>
        <dbReference type="SAM" id="Coils"/>
    </source>
</evidence>
<feature type="compositionally biased region" description="Polar residues" evidence="2">
    <location>
        <begin position="352"/>
        <end position="366"/>
    </location>
</feature>
<feature type="compositionally biased region" description="Pro residues" evidence="2">
    <location>
        <begin position="527"/>
        <end position="545"/>
    </location>
</feature>
<dbReference type="PANTHER" id="PTHR12460:SF36">
    <property type="entry name" value="OS01G0925000 PROTEIN"/>
    <property type="match status" value="1"/>
</dbReference>
<name>Q8RVC4_ORYSJ</name>
<gene>
    <name evidence="3" type="primary">P0482D04.1</name>
</gene>
<feature type="coiled-coil region" evidence="1">
    <location>
        <begin position="256"/>
        <end position="318"/>
    </location>
</feature>
<protein>
    <submittedName>
        <fullName evidence="3">p0482D04.1 protein</fullName>
    </submittedName>
</protein>